<sequence length="285" mass="32624">MLVDGARNICDSVEQLIAFSNDGTLVGGAQSVCRGIIFFNNDSTMITQRVFSRHFEIGRNGKIPTLQMILNWLRQFRTTASVRNKRPPGRPQTVRTPEYVQRVAAAFQRSAQHSARRHSVVLHLTPRTVRYPFSKRINESLHNHASNVEMISAKRTVTNVRRNAREHPEELPARTVRENLAEVEEGVLTNLPQRNFLKPLINSLHQCKSSLSGQSVYRTIQARELQPNYDNPEDRTFRDAIHQVLSLAFVPEDDIPQAFDELYDQVPDAVIDIMNHFNGPHLWNN</sequence>
<dbReference type="InterPro" id="IPR032135">
    <property type="entry name" value="DUF4817"/>
</dbReference>
<evidence type="ECO:0000259" key="1">
    <source>
        <dbReference type="Pfam" id="PF16087"/>
    </source>
</evidence>
<gene>
    <name evidence="2" type="ORF">ANN_27801</name>
</gene>
<reference evidence="2 3" key="1">
    <citation type="journal article" date="2022" name="Allergy">
        <title>Genome assembly and annotation of Periplaneta americana reveal a comprehensive cockroach allergen profile.</title>
        <authorList>
            <person name="Wang L."/>
            <person name="Xiong Q."/>
            <person name="Saelim N."/>
            <person name="Wang L."/>
            <person name="Nong W."/>
            <person name="Wan A.T."/>
            <person name="Shi M."/>
            <person name="Liu X."/>
            <person name="Cao Q."/>
            <person name="Hui J.H.L."/>
            <person name="Sookrung N."/>
            <person name="Leung T.F."/>
            <person name="Tungtrongchitr A."/>
            <person name="Tsui S.K.W."/>
        </authorList>
    </citation>
    <scope>NUCLEOTIDE SEQUENCE [LARGE SCALE GENOMIC DNA]</scope>
    <source>
        <strain evidence="2">PWHHKU_190912</strain>
    </source>
</reference>
<dbReference type="Pfam" id="PF16087">
    <property type="entry name" value="DUF4817"/>
    <property type="match status" value="1"/>
</dbReference>
<accession>A0ABQ8RV98</accession>
<feature type="non-terminal residue" evidence="2">
    <location>
        <position position="285"/>
    </location>
</feature>
<dbReference type="EMBL" id="JAJSOF020000042">
    <property type="protein sequence ID" value="KAJ4425605.1"/>
    <property type="molecule type" value="Genomic_DNA"/>
</dbReference>
<name>A0ABQ8RV98_PERAM</name>
<proteinExistence type="predicted"/>
<feature type="domain" description="DUF4817" evidence="1">
    <location>
        <begin position="40"/>
        <end position="82"/>
    </location>
</feature>
<organism evidence="2 3">
    <name type="scientific">Periplaneta americana</name>
    <name type="common">American cockroach</name>
    <name type="synonym">Blatta americana</name>
    <dbReference type="NCBI Taxonomy" id="6978"/>
    <lineage>
        <taxon>Eukaryota</taxon>
        <taxon>Metazoa</taxon>
        <taxon>Ecdysozoa</taxon>
        <taxon>Arthropoda</taxon>
        <taxon>Hexapoda</taxon>
        <taxon>Insecta</taxon>
        <taxon>Pterygota</taxon>
        <taxon>Neoptera</taxon>
        <taxon>Polyneoptera</taxon>
        <taxon>Dictyoptera</taxon>
        <taxon>Blattodea</taxon>
        <taxon>Blattoidea</taxon>
        <taxon>Blattidae</taxon>
        <taxon>Blattinae</taxon>
        <taxon>Periplaneta</taxon>
    </lineage>
</organism>
<comment type="caution">
    <text evidence="2">The sequence shown here is derived from an EMBL/GenBank/DDBJ whole genome shotgun (WGS) entry which is preliminary data.</text>
</comment>
<protein>
    <recommendedName>
        <fullName evidence="1">DUF4817 domain-containing protein</fullName>
    </recommendedName>
</protein>
<keyword evidence="3" id="KW-1185">Reference proteome</keyword>
<dbReference type="Proteomes" id="UP001148838">
    <property type="component" value="Unassembled WGS sequence"/>
</dbReference>
<evidence type="ECO:0000313" key="2">
    <source>
        <dbReference type="EMBL" id="KAJ4425605.1"/>
    </source>
</evidence>
<evidence type="ECO:0000313" key="3">
    <source>
        <dbReference type="Proteomes" id="UP001148838"/>
    </source>
</evidence>